<protein>
    <recommendedName>
        <fullName evidence="5">Dehydrogenases with different specificities (Related to short-chain alcohol dehydrogenases)</fullName>
    </recommendedName>
</protein>
<evidence type="ECO:0000313" key="4">
    <source>
        <dbReference type="Proteomes" id="UP000225277"/>
    </source>
</evidence>
<accession>A0A2D3UM09</accession>
<keyword evidence="2" id="KW-0560">Oxidoreductase</keyword>
<dbReference type="PANTHER" id="PTHR43639:SF1">
    <property type="entry name" value="SHORT-CHAIN DEHYDROGENASE_REDUCTASE FAMILY PROTEIN"/>
    <property type="match status" value="1"/>
</dbReference>
<dbReference type="RefSeq" id="XP_023621508.1">
    <property type="nucleotide sequence ID" value="XM_023765740.1"/>
</dbReference>
<dbReference type="PRINTS" id="PR00081">
    <property type="entry name" value="GDHRDH"/>
</dbReference>
<organism evidence="3 4">
    <name type="scientific">Ramularia collo-cygni</name>
    <dbReference type="NCBI Taxonomy" id="112498"/>
    <lineage>
        <taxon>Eukaryota</taxon>
        <taxon>Fungi</taxon>
        <taxon>Dikarya</taxon>
        <taxon>Ascomycota</taxon>
        <taxon>Pezizomycotina</taxon>
        <taxon>Dothideomycetes</taxon>
        <taxon>Dothideomycetidae</taxon>
        <taxon>Mycosphaerellales</taxon>
        <taxon>Mycosphaerellaceae</taxon>
        <taxon>Ramularia</taxon>
    </lineage>
</organism>
<evidence type="ECO:0000256" key="2">
    <source>
        <dbReference type="ARBA" id="ARBA00023002"/>
    </source>
</evidence>
<dbReference type="InterPro" id="IPR036291">
    <property type="entry name" value="NAD(P)-bd_dom_sf"/>
</dbReference>
<dbReference type="Gene3D" id="3.40.50.720">
    <property type="entry name" value="NAD(P)-binding Rossmann-like Domain"/>
    <property type="match status" value="1"/>
</dbReference>
<dbReference type="CDD" id="cd05233">
    <property type="entry name" value="SDR_c"/>
    <property type="match status" value="1"/>
</dbReference>
<keyword evidence="4" id="KW-1185">Reference proteome</keyword>
<evidence type="ECO:0008006" key="5">
    <source>
        <dbReference type="Google" id="ProtNLM"/>
    </source>
</evidence>
<dbReference type="EMBL" id="FJUY01000001">
    <property type="protein sequence ID" value="CZT14611.1"/>
    <property type="molecule type" value="Genomic_DNA"/>
</dbReference>
<dbReference type="PANTHER" id="PTHR43639">
    <property type="entry name" value="OXIDOREDUCTASE, SHORT-CHAIN DEHYDROGENASE/REDUCTASE FAMILY (AFU_ORTHOLOGUE AFUA_5G02870)"/>
    <property type="match status" value="1"/>
</dbReference>
<proteinExistence type="inferred from homology"/>
<dbReference type="Pfam" id="PF13561">
    <property type="entry name" value="adh_short_C2"/>
    <property type="match status" value="1"/>
</dbReference>
<dbReference type="GeneID" id="35606635"/>
<comment type="similarity">
    <text evidence="1">Belongs to the short-chain dehydrogenases/reductases (SDR) family.</text>
</comment>
<name>A0A2D3UM09_9PEZI</name>
<dbReference type="STRING" id="112498.A0A2D3UM09"/>
<evidence type="ECO:0000256" key="1">
    <source>
        <dbReference type="ARBA" id="ARBA00006484"/>
    </source>
</evidence>
<dbReference type="SUPFAM" id="SSF51735">
    <property type="entry name" value="NAD(P)-binding Rossmann-fold domains"/>
    <property type="match status" value="1"/>
</dbReference>
<gene>
    <name evidence="3" type="ORF">RCC_12075</name>
</gene>
<dbReference type="Proteomes" id="UP000225277">
    <property type="component" value="Unassembled WGS sequence"/>
</dbReference>
<reference evidence="3 4" key="1">
    <citation type="submission" date="2016-03" db="EMBL/GenBank/DDBJ databases">
        <authorList>
            <person name="Ploux O."/>
        </authorList>
    </citation>
    <scope>NUCLEOTIDE SEQUENCE [LARGE SCALE GENOMIC DNA]</scope>
    <source>
        <strain evidence="3 4">URUG2</strain>
    </source>
</reference>
<dbReference type="InterPro" id="IPR002347">
    <property type="entry name" value="SDR_fam"/>
</dbReference>
<dbReference type="OrthoDB" id="5840532at2759"/>
<dbReference type="AlphaFoldDB" id="A0A2D3UM09"/>
<dbReference type="GO" id="GO:0016491">
    <property type="term" value="F:oxidoreductase activity"/>
    <property type="evidence" value="ECO:0007669"/>
    <property type="project" value="UniProtKB-KW"/>
</dbReference>
<sequence>MEAANNGCSGVALITNAGTDLGASVAKHLIQAGCTRIVLAHGSIAPIKEIRDKLPSKITVELMEYDPTSLESIEKVIKSTVSKFGHLKHCINILTLLQAPSKPTAEASVEDFKSGMTSSARQIWLACKAEITQLVSQHEASTGQPQSSAIVNVVPYGNIGIHSGHGLQAVNSYSCVGITKSLAWDHRKQGIRVNVVAPAATDSKEDRGVASVETLKQVNPLERLIEVDEVASTVCFLVGDGGKGINGVVLPVDSGWNLVHG</sequence>
<evidence type="ECO:0000313" key="3">
    <source>
        <dbReference type="EMBL" id="CZT14611.1"/>
    </source>
</evidence>